<keyword evidence="1" id="KW-1133">Transmembrane helix</keyword>
<proteinExistence type="predicted"/>
<dbReference type="EMBL" id="MN740685">
    <property type="protein sequence ID" value="QHU07684.1"/>
    <property type="molecule type" value="Genomic_DNA"/>
</dbReference>
<feature type="transmembrane region" description="Helical" evidence="1">
    <location>
        <begin position="156"/>
        <end position="174"/>
    </location>
</feature>
<accession>A0A6C0JVE2</accession>
<evidence type="ECO:0000313" key="2">
    <source>
        <dbReference type="EMBL" id="QHU07684.1"/>
    </source>
</evidence>
<organism evidence="2">
    <name type="scientific">viral metagenome</name>
    <dbReference type="NCBI Taxonomy" id="1070528"/>
    <lineage>
        <taxon>unclassified sequences</taxon>
        <taxon>metagenomes</taxon>
        <taxon>organismal metagenomes</taxon>
    </lineage>
</organism>
<name>A0A6C0JVE2_9ZZZZ</name>
<keyword evidence="1" id="KW-0472">Membrane</keyword>
<reference evidence="2" key="1">
    <citation type="journal article" date="2020" name="Nature">
        <title>Giant virus diversity and host interactions through global metagenomics.</title>
        <authorList>
            <person name="Schulz F."/>
            <person name="Roux S."/>
            <person name="Paez-Espino D."/>
            <person name="Jungbluth S."/>
            <person name="Walsh D.A."/>
            <person name="Denef V.J."/>
            <person name="McMahon K.D."/>
            <person name="Konstantinidis K.T."/>
            <person name="Eloe-Fadrosh E.A."/>
            <person name="Kyrpides N.C."/>
            <person name="Woyke T."/>
        </authorList>
    </citation>
    <scope>NUCLEOTIDE SEQUENCE</scope>
    <source>
        <strain evidence="2">GVMAG-S-1041349-163</strain>
    </source>
</reference>
<keyword evidence="1" id="KW-0812">Transmembrane</keyword>
<feature type="transmembrane region" description="Helical" evidence="1">
    <location>
        <begin position="119"/>
        <end position="136"/>
    </location>
</feature>
<sequence length="283" mass="33442">MENFRNLKISTATVCVESNIVFDLDLITKYFFDNQSLEYMIKKEELSTNDHKELVLSNGTISYVYYKGDWRGIKKKNKKDSSKKRNDFIHQVTIDVHISRRISVMLFRNGKFKMAGCKFINDAVEIILILFAHISIIEKGFNLIFNSKIIDNTVPIFLFNNVMINVSFSFPYIINKIELNNVLNDLQYLSYYGQTSQQYVNLKMFSEDIEMIKYIVIKKRNETFNLDVLEKPVTIKKNHSNKTCFMIFDKRVIMSGVNYTEMEKHYNKFVEILKHHIQKIKLT</sequence>
<evidence type="ECO:0000256" key="1">
    <source>
        <dbReference type="SAM" id="Phobius"/>
    </source>
</evidence>
<dbReference type="AlphaFoldDB" id="A0A6C0JVE2"/>
<protein>
    <submittedName>
        <fullName evidence="2">Uncharacterized protein</fullName>
    </submittedName>
</protein>